<evidence type="ECO:0000256" key="7">
    <source>
        <dbReference type="SAM" id="Phobius"/>
    </source>
</evidence>
<comment type="similarity">
    <text evidence="2">Belongs to the acyltransferase 3 family.</text>
</comment>
<feature type="transmembrane region" description="Helical" evidence="7">
    <location>
        <begin position="207"/>
        <end position="228"/>
    </location>
</feature>
<dbReference type="PANTHER" id="PTHR40074">
    <property type="entry name" value="O-ACETYLTRANSFERASE WECH"/>
    <property type="match status" value="1"/>
</dbReference>
<evidence type="ECO:0000313" key="10">
    <source>
        <dbReference type="Proteomes" id="UP001597120"/>
    </source>
</evidence>
<evidence type="ECO:0000256" key="4">
    <source>
        <dbReference type="ARBA" id="ARBA00022692"/>
    </source>
</evidence>
<gene>
    <name evidence="9" type="ORF">ACFQ03_04280</name>
</gene>
<comment type="caution">
    <text evidence="9">The sequence shown here is derived from an EMBL/GenBank/DDBJ whole genome shotgun (WGS) entry which is preliminary data.</text>
</comment>
<keyword evidence="10" id="KW-1185">Reference proteome</keyword>
<keyword evidence="9" id="KW-0808">Transferase</keyword>
<dbReference type="InterPro" id="IPR002656">
    <property type="entry name" value="Acyl_transf_3_dom"/>
</dbReference>
<proteinExistence type="inferred from homology"/>
<feature type="transmembrane region" description="Helical" evidence="7">
    <location>
        <begin position="52"/>
        <end position="74"/>
    </location>
</feature>
<feature type="transmembrane region" description="Helical" evidence="7">
    <location>
        <begin position="240"/>
        <end position="262"/>
    </location>
</feature>
<evidence type="ECO:0000259" key="8">
    <source>
        <dbReference type="Pfam" id="PF01757"/>
    </source>
</evidence>
<feature type="transmembrane region" description="Helical" evidence="7">
    <location>
        <begin position="176"/>
        <end position="195"/>
    </location>
</feature>
<feature type="domain" description="Acyltransferase 3" evidence="8">
    <location>
        <begin position="17"/>
        <end position="360"/>
    </location>
</feature>
<dbReference type="Pfam" id="PF01757">
    <property type="entry name" value="Acyl_transf_3"/>
    <property type="match status" value="1"/>
</dbReference>
<accession>A0ABW3D8U6</accession>
<evidence type="ECO:0000256" key="6">
    <source>
        <dbReference type="ARBA" id="ARBA00023136"/>
    </source>
</evidence>
<feature type="transmembrane region" description="Helical" evidence="7">
    <location>
        <begin position="282"/>
        <end position="302"/>
    </location>
</feature>
<dbReference type="GO" id="GO:0016746">
    <property type="term" value="F:acyltransferase activity"/>
    <property type="evidence" value="ECO:0007669"/>
    <property type="project" value="UniProtKB-KW"/>
</dbReference>
<evidence type="ECO:0000256" key="5">
    <source>
        <dbReference type="ARBA" id="ARBA00022989"/>
    </source>
</evidence>
<feature type="transmembrane region" description="Helical" evidence="7">
    <location>
        <begin position="343"/>
        <end position="365"/>
    </location>
</feature>
<feature type="transmembrane region" description="Helical" evidence="7">
    <location>
        <begin position="142"/>
        <end position="164"/>
    </location>
</feature>
<dbReference type="PANTHER" id="PTHR40074:SF2">
    <property type="entry name" value="O-ACETYLTRANSFERASE WECH"/>
    <property type="match status" value="1"/>
</dbReference>
<feature type="transmembrane region" description="Helical" evidence="7">
    <location>
        <begin position="12"/>
        <end position="32"/>
    </location>
</feature>
<feature type="transmembrane region" description="Helical" evidence="7">
    <location>
        <begin position="94"/>
        <end position="115"/>
    </location>
</feature>
<dbReference type="Proteomes" id="UP001597120">
    <property type="component" value="Unassembled WGS sequence"/>
</dbReference>
<evidence type="ECO:0000313" key="9">
    <source>
        <dbReference type="EMBL" id="MFD0868355.1"/>
    </source>
</evidence>
<keyword evidence="3" id="KW-1003">Cell membrane</keyword>
<keyword evidence="5 7" id="KW-1133">Transmembrane helix</keyword>
<evidence type="ECO:0000256" key="3">
    <source>
        <dbReference type="ARBA" id="ARBA00022475"/>
    </source>
</evidence>
<evidence type="ECO:0000256" key="2">
    <source>
        <dbReference type="ARBA" id="ARBA00007400"/>
    </source>
</evidence>
<dbReference type="RefSeq" id="WP_186328235.1">
    <property type="nucleotide sequence ID" value="NZ_JBHTIU010000012.1"/>
</dbReference>
<name>A0ABW3D8U6_9BACL</name>
<keyword evidence="9" id="KW-0012">Acyltransferase</keyword>
<evidence type="ECO:0000256" key="1">
    <source>
        <dbReference type="ARBA" id="ARBA00004651"/>
    </source>
</evidence>
<protein>
    <submittedName>
        <fullName evidence="9">Acyltransferase</fullName>
    </submittedName>
</protein>
<keyword evidence="6 7" id="KW-0472">Membrane</keyword>
<reference evidence="10" key="1">
    <citation type="journal article" date="2019" name="Int. J. Syst. Evol. Microbiol.">
        <title>The Global Catalogue of Microorganisms (GCM) 10K type strain sequencing project: providing services to taxonomists for standard genome sequencing and annotation.</title>
        <authorList>
            <consortium name="The Broad Institute Genomics Platform"/>
            <consortium name="The Broad Institute Genome Sequencing Center for Infectious Disease"/>
            <person name="Wu L."/>
            <person name="Ma J."/>
        </authorList>
    </citation>
    <scope>NUCLEOTIDE SEQUENCE [LARGE SCALE GENOMIC DNA]</scope>
    <source>
        <strain evidence="10">CCUG 57263</strain>
    </source>
</reference>
<feature type="transmembrane region" description="Helical" evidence="7">
    <location>
        <begin position="309"/>
        <end position="331"/>
    </location>
</feature>
<dbReference type="EMBL" id="JBHTIU010000012">
    <property type="protein sequence ID" value="MFD0868355.1"/>
    <property type="molecule type" value="Genomic_DNA"/>
</dbReference>
<sequence>MGHLRTSQKEQIHVIYIVRALAILGVILVHVSSLPIGEIIDKQSFMYQFFNFINVFNRFGTTTFIFLSAFVLFYSYYDRKMDKKLIATFYKRRLLYILVPYLICSIYYYTIQMYYSYGEDWNQFFQNVSLADFWSALVMGKAFYHLYFIFISIQFYLLFPFFLWLLQRIKLLAKHLIWIGLVLQWIFVLLDYFYWNYADKSFLATSYMSNYLLGAFFGIHYHAIKGWIEVTWKKLLSRQAFYWIPLWIVWAGASLSHVYLWYRTRAYDVFAHGLVYEGLWFLHSYTSGLILLQLSAGLYRLLSPFWTTVLYRLGMASFGIYIIHAGILFYYSLLPASYNPKLYYAYVAGGFAVTLGASWGVVALAQKYMKHSWVLFGALPKGKPVIPGRTAPVHGHSRTEAG</sequence>
<organism evidence="9 10">
    <name type="scientific">Paenibacillus residui</name>
    <dbReference type="NCBI Taxonomy" id="629724"/>
    <lineage>
        <taxon>Bacteria</taxon>
        <taxon>Bacillati</taxon>
        <taxon>Bacillota</taxon>
        <taxon>Bacilli</taxon>
        <taxon>Bacillales</taxon>
        <taxon>Paenibacillaceae</taxon>
        <taxon>Paenibacillus</taxon>
    </lineage>
</organism>
<comment type="subcellular location">
    <subcellularLocation>
        <location evidence="1">Cell membrane</location>
        <topology evidence="1">Multi-pass membrane protein</topology>
    </subcellularLocation>
</comment>
<keyword evidence="4 7" id="KW-0812">Transmembrane</keyword>